<dbReference type="PROSITE" id="PS50119">
    <property type="entry name" value="ZF_BBOX"/>
    <property type="match status" value="1"/>
</dbReference>
<dbReference type="GO" id="GO:0008270">
    <property type="term" value="F:zinc ion binding"/>
    <property type="evidence" value="ECO:0007669"/>
    <property type="project" value="UniProtKB-KW"/>
</dbReference>
<organism evidence="9 10">
    <name type="scientific">Acanthaster planci</name>
    <name type="common">Crown-of-thorns starfish</name>
    <dbReference type="NCBI Taxonomy" id="133434"/>
    <lineage>
        <taxon>Eukaryota</taxon>
        <taxon>Metazoa</taxon>
        <taxon>Echinodermata</taxon>
        <taxon>Eleutherozoa</taxon>
        <taxon>Asterozoa</taxon>
        <taxon>Asteroidea</taxon>
        <taxon>Valvatacea</taxon>
        <taxon>Valvatida</taxon>
        <taxon>Acanthasteridae</taxon>
        <taxon>Acanthaster</taxon>
    </lineage>
</organism>
<sequence>MEKEKSDPLLCFLCNNKFKRPKILNCLHSYCEKCLQRMQKSSKLARKDIRCPVCREATPVENGVEGIKTNFFLGRLVEDAVVSEILWSKSAIASCELCEREAVCRCYDCARFLCSCCRAIHDRLPASSEHGVWSLDECRRAGATPASGTGRDCPPECSGHAGERCRFYCLSCQKLICRDCTVLDHSSQKSHNYTSLESAACEEKRTTGALVVRLEKKIPQLEAALEVLTEMGPVLKSQNEMARGLVQAAANKIRESVTEAEKRLLREIRLESRQQEKELRENKKEVVALLDDCRFSHDASKFFVQKSKASEFLWLNSILTKKLHDLVAKEAPVGPSAVRFKERDTDISLGTLTKEDITEAVSKEVAQRKLKGKENSSFKKAPRKVSAVQSKEPAVPANKENQHHGPGECGDSEEEISGSSQPCESDEPSTSIKTATSTGHDAPDGKMQSKSSPSGLKTSSADAGARRTKDAIPPSDRVLRSSSKANASQNQAIPRPTQHQQPRASIDPVQGSLTQDVVDGPARRPTIRSKTQGQSGDRLNPSLSAAGSAKGFTTLQNRQPPAQPPSQHKPQHLTHAASATQAKSEPFQDFKFSGDLSAAQLLSSMQQGKAVATSEDGSSTHPHRDGAQAPAGMYAPEGNSQGVNGSDNENDTDSDGSDL</sequence>
<evidence type="ECO:0000256" key="1">
    <source>
        <dbReference type="ARBA" id="ARBA00022723"/>
    </source>
</evidence>
<dbReference type="SUPFAM" id="SSF57850">
    <property type="entry name" value="RING/U-box"/>
    <property type="match status" value="1"/>
</dbReference>
<evidence type="ECO:0000256" key="4">
    <source>
        <dbReference type="PROSITE-ProRule" id="PRU00024"/>
    </source>
</evidence>
<dbReference type="SUPFAM" id="SSF57845">
    <property type="entry name" value="B-box zinc-binding domain"/>
    <property type="match status" value="1"/>
</dbReference>
<keyword evidence="9" id="KW-1185">Reference proteome</keyword>
<dbReference type="InterPro" id="IPR001841">
    <property type="entry name" value="Znf_RING"/>
</dbReference>
<keyword evidence="2 4" id="KW-0863">Zinc-finger</keyword>
<proteinExistence type="predicted"/>
<feature type="compositionally biased region" description="Basic and acidic residues" evidence="6">
    <location>
        <begin position="367"/>
        <end position="377"/>
    </location>
</feature>
<evidence type="ECO:0000256" key="3">
    <source>
        <dbReference type="ARBA" id="ARBA00022833"/>
    </source>
</evidence>
<evidence type="ECO:0000313" key="9">
    <source>
        <dbReference type="Proteomes" id="UP000694845"/>
    </source>
</evidence>
<dbReference type="SMART" id="SM00184">
    <property type="entry name" value="RING"/>
    <property type="match status" value="1"/>
</dbReference>
<dbReference type="OrthoDB" id="8062037at2759"/>
<evidence type="ECO:0000256" key="6">
    <source>
        <dbReference type="SAM" id="MobiDB-lite"/>
    </source>
</evidence>
<dbReference type="InterPro" id="IPR018957">
    <property type="entry name" value="Znf_C3HC4_RING-type"/>
</dbReference>
<accession>A0A8B7Y8C5</accession>
<feature type="domain" description="B box-type" evidence="8">
    <location>
        <begin position="157"/>
        <end position="196"/>
    </location>
</feature>
<dbReference type="GeneID" id="110977837"/>
<keyword evidence="5" id="KW-0175">Coiled coil</keyword>
<dbReference type="Gene3D" id="3.30.40.10">
    <property type="entry name" value="Zinc/RING finger domain, C3HC4 (zinc finger)"/>
    <property type="match status" value="1"/>
</dbReference>
<feature type="domain" description="RING-type" evidence="7">
    <location>
        <begin position="11"/>
        <end position="55"/>
    </location>
</feature>
<dbReference type="KEGG" id="aplc:110977837"/>
<feature type="compositionally biased region" description="Low complexity" evidence="6">
    <location>
        <begin position="449"/>
        <end position="460"/>
    </location>
</feature>
<dbReference type="SMART" id="SM00336">
    <property type="entry name" value="BBOX"/>
    <property type="match status" value="2"/>
</dbReference>
<evidence type="ECO:0000256" key="2">
    <source>
        <dbReference type="ARBA" id="ARBA00022771"/>
    </source>
</evidence>
<feature type="compositionally biased region" description="Polar residues" evidence="6">
    <location>
        <begin position="638"/>
        <end position="647"/>
    </location>
</feature>
<dbReference type="PANTHER" id="PTHR25462:SF296">
    <property type="entry name" value="MEIOTIC P26, ISOFORM F"/>
    <property type="match status" value="1"/>
</dbReference>
<dbReference type="PANTHER" id="PTHR25462">
    <property type="entry name" value="BONUS, ISOFORM C-RELATED"/>
    <property type="match status" value="1"/>
</dbReference>
<evidence type="ECO:0000259" key="7">
    <source>
        <dbReference type="PROSITE" id="PS50089"/>
    </source>
</evidence>
<dbReference type="RefSeq" id="XP_022088006.1">
    <property type="nucleotide sequence ID" value="XM_022232314.1"/>
</dbReference>
<keyword evidence="1" id="KW-0479">Metal-binding</keyword>
<dbReference type="Pfam" id="PF00643">
    <property type="entry name" value="zf-B_box"/>
    <property type="match status" value="1"/>
</dbReference>
<dbReference type="InterPro" id="IPR000315">
    <property type="entry name" value="Znf_B-box"/>
</dbReference>
<feature type="compositionally biased region" description="Low complexity" evidence="6">
    <location>
        <begin position="481"/>
        <end position="492"/>
    </location>
</feature>
<feature type="region of interest" description="Disordered" evidence="6">
    <location>
        <begin position="367"/>
        <end position="591"/>
    </location>
</feature>
<dbReference type="Gene3D" id="3.30.160.60">
    <property type="entry name" value="Classic Zinc Finger"/>
    <property type="match status" value="1"/>
</dbReference>
<gene>
    <name evidence="10" type="primary">LOC110977837</name>
</gene>
<dbReference type="InterPro" id="IPR013083">
    <property type="entry name" value="Znf_RING/FYVE/PHD"/>
</dbReference>
<evidence type="ECO:0000259" key="8">
    <source>
        <dbReference type="PROSITE" id="PS50119"/>
    </source>
</evidence>
<dbReference type="InterPro" id="IPR017907">
    <property type="entry name" value="Znf_RING_CS"/>
</dbReference>
<dbReference type="PROSITE" id="PS00518">
    <property type="entry name" value="ZF_RING_1"/>
    <property type="match status" value="1"/>
</dbReference>
<feature type="compositionally biased region" description="Polar residues" evidence="6">
    <location>
        <begin position="417"/>
        <end position="439"/>
    </location>
</feature>
<reference evidence="10" key="1">
    <citation type="submission" date="2025-08" db="UniProtKB">
        <authorList>
            <consortium name="RefSeq"/>
        </authorList>
    </citation>
    <scope>IDENTIFICATION</scope>
</reference>
<name>A0A8B7Y8C5_ACAPL</name>
<dbReference type="InterPro" id="IPR047153">
    <property type="entry name" value="TRIM45/56/19-like"/>
</dbReference>
<dbReference type="PROSITE" id="PS50089">
    <property type="entry name" value="ZF_RING_2"/>
    <property type="match status" value="1"/>
</dbReference>
<feature type="compositionally biased region" description="Polar residues" evidence="6">
    <location>
        <begin position="528"/>
        <end position="568"/>
    </location>
</feature>
<feature type="coiled-coil region" evidence="5">
    <location>
        <begin position="265"/>
        <end position="292"/>
    </location>
</feature>
<protein>
    <submittedName>
        <fullName evidence="10">E3 ubiquitin-protein ligase TRIM56-like</fullName>
    </submittedName>
</protein>
<evidence type="ECO:0000256" key="5">
    <source>
        <dbReference type="SAM" id="Coils"/>
    </source>
</evidence>
<dbReference type="CDD" id="cd19757">
    <property type="entry name" value="Bbox1"/>
    <property type="match status" value="1"/>
</dbReference>
<dbReference type="OMA" id="QNEMARG"/>
<feature type="region of interest" description="Disordered" evidence="6">
    <location>
        <begin position="603"/>
        <end position="659"/>
    </location>
</feature>
<dbReference type="Pfam" id="PF00097">
    <property type="entry name" value="zf-C3HC4"/>
    <property type="match status" value="1"/>
</dbReference>
<feature type="compositionally biased region" description="Acidic residues" evidence="6">
    <location>
        <begin position="648"/>
        <end position="659"/>
    </location>
</feature>
<evidence type="ECO:0000313" key="10">
    <source>
        <dbReference type="RefSeq" id="XP_022088006.1"/>
    </source>
</evidence>
<dbReference type="Proteomes" id="UP000694845">
    <property type="component" value="Unplaced"/>
</dbReference>
<keyword evidence="3" id="KW-0862">Zinc</keyword>
<dbReference type="AlphaFoldDB" id="A0A8B7Y8C5"/>